<dbReference type="GO" id="GO:0006355">
    <property type="term" value="P:regulation of DNA-templated transcription"/>
    <property type="evidence" value="ECO:0007669"/>
    <property type="project" value="InterPro"/>
</dbReference>
<dbReference type="RefSeq" id="WP_106933003.1">
    <property type="nucleotide sequence ID" value="NZ_PYFT01000001.1"/>
</dbReference>
<dbReference type="InterPro" id="IPR039420">
    <property type="entry name" value="WalR-like"/>
</dbReference>
<dbReference type="PANTHER" id="PTHR43214">
    <property type="entry name" value="TWO-COMPONENT RESPONSE REGULATOR"/>
    <property type="match status" value="1"/>
</dbReference>
<reference evidence="7 8" key="1">
    <citation type="submission" date="2018-03" db="EMBL/GenBank/DDBJ databases">
        <title>Adhaeribacter sp. HMF7605 Genome sequencing and assembly.</title>
        <authorList>
            <person name="Kang H."/>
            <person name="Kang J."/>
            <person name="Cha I."/>
            <person name="Kim H."/>
            <person name="Joh K."/>
        </authorList>
    </citation>
    <scope>NUCLEOTIDE SEQUENCE [LARGE SCALE GENOMIC DNA]</scope>
    <source>
        <strain evidence="7 8">HMF7605</strain>
    </source>
</reference>
<keyword evidence="1 5" id="KW-0597">Phosphoprotein</keyword>
<proteinExistence type="predicted"/>
<dbReference type="InterPro" id="IPR011006">
    <property type="entry name" value="CheY-like_superfamily"/>
</dbReference>
<organism evidence="7 8">
    <name type="scientific">Adhaeribacter arboris</name>
    <dbReference type="NCBI Taxonomy" id="2072846"/>
    <lineage>
        <taxon>Bacteria</taxon>
        <taxon>Pseudomonadati</taxon>
        <taxon>Bacteroidota</taxon>
        <taxon>Cytophagia</taxon>
        <taxon>Cytophagales</taxon>
        <taxon>Hymenobacteraceae</taxon>
        <taxon>Adhaeribacter</taxon>
    </lineage>
</organism>
<sequence length="216" mass="24725">MQTSKDKKVVLVDDHKLFRKGMVELVNGFTGYSVVWEAENGRDFIQKLVPQDLPDVVLLDISMPVMDGFETAQWMEQRYPEVKLLALSMHNDNETIKKMLKSGVNGYVLKNADPAELRLALQTLEEEGSYYSTRVASILIEDLHKPKKVKVELTERETEFLKLACTELCYKAFAPILKVHPRVVEGIREGLFKKLQVESRVGLVLYAIKHSIFKVE</sequence>
<dbReference type="OrthoDB" id="9797341at2"/>
<dbReference type="InterPro" id="IPR016032">
    <property type="entry name" value="Sig_transdc_resp-reg_C-effctor"/>
</dbReference>
<evidence type="ECO:0000256" key="3">
    <source>
        <dbReference type="ARBA" id="ARBA00023125"/>
    </source>
</evidence>
<comment type="caution">
    <text evidence="7">The sequence shown here is derived from an EMBL/GenBank/DDBJ whole genome shotgun (WGS) entry which is preliminary data.</text>
</comment>
<evidence type="ECO:0000256" key="4">
    <source>
        <dbReference type="ARBA" id="ARBA00023163"/>
    </source>
</evidence>
<dbReference type="GO" id="GO:0000160">
    <property type="term" value="P:phosphorelay signal transduction system"/>
    <property type="evidence" value="ECO:0007669"/>
    <property type="project" value="InterPro"/>
</dbReference>
<dbReference type="InterPro" id="IPR001789">
    <property type="entry name" value="Sig_transdc_resp-reg_receiver"/>
</dbReference>
<dbReference type="Gene3D" id="3.40.50.2300">
    <property type="match status" value="1"/>
</dbReference>
<dbReference type="GO" id="GO:0003677">
    <property type="term" value="F:DNA binding"/>
    <property type="evidence" value="ECO:0007669"/>
    <property type="project" value="UniProtKB-KW"/>
</dbReference>
<keyword evidence="2" id="KW-0805">Transcription regulation</keyword>
<gene>
    <name evidence="7" type="ORF">AHMF7605_26685</name>
</gene>
<dbReference type="CDD" id="cd17535">
    <property type="entry name" value="REC_NarL-like"/>
    <property type="match status" value="1"/>
</dbReference>
<name>A0A2T2YMV3_9BACT</name>
<dbReference type="AlphaFoldDB" id="A0A2T2YMV3"/>
<feature type="domain" description="Response regulatory" evidence="6">
    <location>
        <begin position="8"/>
        <end position="125"/>
    </location>
</feature>
<evidence type="ECO:0000256" key="2">
    <source>
        <dbReference type="ARBA" id="ARBA00023015"/>
    </source>
</evidence>
<dbReference type="SMART" id="SM00421">
    <property type="entry name" value="HTH_LUXR"/>
    <property type="match status" value="1"/>
</dbReference>
<dbReference type="EMBL" id="PYFT01000001">
    <property type="protein sequence ID" value="PSR56828.1"/>
    <property type="molecule type" value="Genomic_DNA"/>
</dbReference>
<dbReference type="SUPFAM" id="SSF52172">
    <property type="entry name" value="CheY-like"/>
    <property type="match status" value="1"/>
</dbReference>
<evidence type="ECO:0000256" key="1">
    <source>
        <dbReference type="ARBA" id="ARBA00022553"/>
    </source>
</evidence>
<dbReference type="SMART" id="SM00448">
    <property type="entry name" value="REC"/>
    <property type="match status" value="1"/>
</dbReference>
<dbReference type="PROSITE" id="PS50110">
    <property type="entry name" value="RESPONSE_REGULATORY"/>
    <property type="match status" value="1"/>
</dbReference>
<dbReference type="InterPro" id="IPR058245">
    <property type="entry name" value="NreC/VraR/RcsB-like_REC"/>
</dbReference>
<dbReference type="Pfam" id="PF00072">
    <property type="entry name" value="Response_reg"/>
    <property type="match status" value="1"/>
</dbReference>
<protein>
    <submittedName>
        <fullName evidence="7">DNA-binding response regulator</fullName>
    </submittedName>
</protein>
<evidence type="ECO:0000256" key="5">
    <source>
        <dbReference type="PROSITE-ProRule" id="PRU00169"/>
    </source>
</evidence>
<dbReference type="SUPFAM" id="SSF46894">
    <property type="entry name" value="C-terminal effector domain of the bipartite response regulators"/>
    <property type="match status" value="1"/>
</dbReference>
<accession>A0A2T2YMV3</accession>
<dbReference type="InterPro" id="IPR000792">
    <property type="entry name" value="Tscrpt_reg_LuxR_C"/>
</dbReference>
<keyword evidence="4" id="KW-0804">Transcription</keyword>
<keyword evidence="3 7" id="KW-0238">DNA-binding</keyword>
<evidence type="ECO:0000313" key="8">
    <source>
        <dbReference type="Proteomes" id="UP000240357"/>
    </source>
</evidence>
<evidence type="ECO:0000259" key="6">
    <source>
        <dbReference type="PROSITE" id="PS50110"/>
    </source>
</evidence>
<feature type="modified residue" description="4-aspartylphosphate" evidence="5">
    <location>
        <position position="60"/>
    </location>
</feature>
<dbReference type="PANTHER" id="PTHR43214:SF41">
    <property type="entry name" value="NITRATE_NITRITE RESPONSE REGULATOR PROTEIN NARP"/>
    <property type="match status" value="1"/>
</dbReference>
<keyword evidence="8" id="KW-1185">Reference proteome</keyword>
<evidence type="ECO:0000313" key="7">
    <source>
        <dbReference type="EMBL" id="PSR56828.1"/>
    </source>
</evidence>
<dbReference type="Proteomes" id="UP000240357">
    <property type="component" value="Unassembled WGS sequence"/>
</dbReference>